<name>A0AAV6US97_9ARAC</name>
<reference evidence="1 2" key="1">
    <citation type="journal article" date="2022" name="Nat. Ecol. Evol.">
        <title>A masculinizing supergene underlies an exaggerated male reproductive morph in a spider.</title>
        <authorList>
            <person name="Hendrickx F."/>
            <person name="De Corte Z."/>
            <person name="Sonet G."/>
            <person name="Van Belleghem S.M."/>
            <person name="Kostlbacher S."/>
            <person name="Vangestel C."/>
        </authorList>
    </citation>
    <scope>NUCLEOTIDE SEQUENCE [LARGE SCALE GENOMIC DNA]</scope>
    <source>
        <strain evidence="1">W744_W776</strain>
    </source>
</reference>
<keyword evidence="2" id="KW-1185">Reference proteome</keyword>
<gene>
    <name evidence="1" type="ORF">JTE90_009793</name>
</gene>
<sequence>MYHLVWIEAPKRKNRSRLRKNFEYPPKVRTDEYHRTSDLVSIRQDRLVQVGSEEEFSKATRDSKKSPVIFEHYYKMPNHLRLHR</sequence>
<dbReference type="Proteomes" id="UP000827092">
    <property type="component" value="Unassembled WGS sequence"/>
</dbReference>
<accession>A0AAV6US97</accession>
<organism evidence="1 2">
    <name type="scientific">Oedothorax gibbosus</name>
    <dbReference type="NCBI Taxonomy" id="931172"/>
    <lineage>
        <taxon>Eukaryota</taxon>
        <taxon>Metazoa</taxon>
        <taxon>Ecdysozoa</taxon>
        <taxon>Arthropoda</taxon>
        <taxon>Chelicerata</taxon>
        <taxon>Arachnida</taxon>
        <taxon>Araneae</taxon>
        <taxon>Araneomorphae</taxon>
        <taxon>Entelegynae</taxon>
        <taxon>Araneoidea</taxon>
        <taxon>Linyphiidae</taxon>
        <taxon>Erigoninae</taxon>
        <taxon>Oedothorax</taxon>
    </lineage>
</organism>
<dbReference type="AlphaFoldDB" id="A0AAV6US97"/>
<protein>
    <submittedName>
        <fullName evidence="1">Uncharacterized protein</fullName>
    </submittedName>
</protein>
<evidence type="ECO:0000313" key="2">
    <source>
        <dbReference type="Proteomes" id="UP000827092"/>
    </source>
</evidence>
<comment type="caution">
    <text evidence="1">The sequence shown here is derived from an EMBL/GenBank/DDBJ whole genome shotgun (WGS) entry which is preliminary data.</text>
</comment>
<evidence type="ECO:0000313" key="1">
    <source>
        <dbReference type="EMBL" id="KAG8186723.1"/>
    </source>
</evidence>
<proteinExistence type="predicted"/>
<dbReference type="EMBL" id="JAFNEN010000292">
    <property type="protein sequence ID" value="KAG8186723.1"/>
    <property type="molecule type" value="Genomic_DNA"/>
</dbReference>